<dbReference type="EC" id="3.6.4.13" evidence="3"/>
<name>A0A6J0BME4_NEOLC</name>
<evidence type="ECO:0000256" key="8">
    <source>
        <dbReference type="ARBA" id="ARBA00022840"/>
    </source>
</evidence>
<dbReference type="RefSeq" id="XP_015515760.2">
    <property type="nucleotide sequence ID" value="XM_015660274.2"/>
</dbReference>
<evidence type="ECO:0000259" key="11">
    <source>
        <dbReference type="Pfam" id="PF13086"/>
    </source>
</evidence>
<dbReference type="Pfam" id="PF13086">
    <property type="entry name" value="AAA_11"/>
    <property type="match status" value="2"/>
</dbReference>
<proteinExistence type="inferred from homology"/>
<accession>A0A6J0BME4</accession>
<feature type="region of interest" description="Disordered" evidence="10">
    <location>
        <begin position="652"/>
        <end position="679"/>
    </location>
</feature>
<comment type="subcellular location">
    <subcellularLocation>
        <location evidence="1">Cytoplasm</location>
    </subcellularLocation>
</comment>
<evidence type="ECO:0000256" key="2">
    <source>
        <dbReference type="ARBA" id="ARBA00005601"/>
    </source>
</evidence>
<evidence type="ECO:0000256" key="10">
    <source>
        <dbReference type="SAM" id="MobiDB-lite"/>
    </source>
</evidence>
<dbReference type="Gene3D" id="3.40.50.300">
    <property type="entry name" value="P-loop containing nucleotide triphosphate hydrolases"/>
    <property type="match status" value="2"/>
</dbReference>
<dbReference type="Pfam" id="PF13087">
    <property type="entry name" value="AAA_12"/>
    <property type="match status" value="1"/>
</dbReference>
<dbReference type="InterPro" id="IPR049080">
    <property type="entry name" value="MOV-10-like_beta-barrel"/>
</dbReference>
<feature type="domain" description="DNA2/NAM7 helicase helicase" evidence="11">
    <location>
        <begin position="823"/>
        <end position="903"/>
    </location>
</feature>
<keyword evidence="6" id="KW-0378">Hydrolase</keyword>
<keyword evidence="8" id="KW-0067">ATP-binding</keyword>
<comment type="catalytic activity">
    <reaction evidence="9">
        <text>ATP + H2O = ADP + phosphate + H(+)</text>
        <dbReference type="Rhea" id="RHEA:13065"/>
        <dbReference type="ChEBI" id="CHEBI:15377"/>
        <dbReference type="ChEBI" id="CHEBI:15378"/>
        <dbReference type="ChEBI" id="CHEBI:30616"/>
        <dbReference type="ChEBI" id="CHEBI:43474"/>
        <dbReference type="ChEBI" id="CHEBI:456216"/>
        <dbReference type="EC" id="3.6.4.13"/>
    </reaction>
</comment>
<dbReference type="KEGG" id="nlo:107221330"/>
<dbReference type="InParanoid" id="A0A6J0BME4"/>
<gene>
    <name evidence="15" type="primary">LOC107221330</name>
</gene>
<evidence type="ECO:0000256" key="9">
    <source>
        <dbReference type="ARBA" id="ARBA00047984"/>
    </source>
</evidence>
<dbReference type="PANTHER" id="PTHR45418:SF1">
    <property type="entry name" value="CANCER_TESTIS ANTIGEN 55"/>
    <property type="match status" value="1"/>
</dbReference>
<keyword evidence="4" id="KW-0963">Cytoplasm</keyword>
<dbReference type="OrthoDB" id="6513042at2759"/>
<dbReference type="GO" id="GO:0003724">
    <property type="term" value="F:RNA helicase activity"/>
    <property type="evidence" value="ECO:0007669"/>
    <property type="project" value="UniProtKB-EC"/>
</dbReference>
<dbReference type="InterPro" id="IPR041679">
    <property type="entry name" value="DNA2/NAM7-like_C"/>
</dbReference>
<feature type="domain" description="DNA2/NAM7 helicase-like C-terminal" evidence="12">
    <location>
        <begin position="937"/>
        <end position="1128"/>
    </location>
</feature>
<organism evidence="15">
    <name type="scientific">Neodiprion lecontei</name>
    <name type="common">Redheaded pine sawfly</name>
    <dbReference type="NCBI Taxonomy" id="441921"/>
    <lineage>
        <taxon>Eukaryota</taxon>
        <taxon>Metazoa</taxon>
        <taxon>Ecdysozoa</taxon>
        <taxon>Arthropoda</taxon>
        <taxon>Hexapoda</taxon>
        <taxon>Insecta</taxon>
        <taxon>Pterygota</taxon>
        <taxon>Neoptera</taxon>
        <taxon>Endopterygota</taxon>
        <taxon>Hymenoptera</taxon>
        <taxon>Tenthredinoidea</taxon>
        <taxon>Diprionidae</taxon>
        <taxon>Diprioninae</taxon>
        <taxon>Neodiprion</taxon>
    </lineage>
</organism>
<dbReference type="GO" id="GO:0005737">
    <property type="term" value="C:cytoplasm"/>
    <property type="evidence" value="ECO:0007669"/>
    <property type="project" value="UniProtKB-SubCell"/>
</dbReference>
<evidence type="ECO:0000256" key="7">
    <source>
        <dbReference type="ARBA" id="ARBA00022806"/>
    </source>
</evidence>
<dbReference type="PANTHER" id="PTHR45418">
    <property type="entry name" value="CANCER/TESTIS ANTIGEN 55"/>
    <property type="match status" value="1"/>
</dbReference>
<evidence type="ECO:0000313" key="14">
    <source>
        <dbReference type="Proteomes" id="UP000829291"/>
    </source>
</evidence>
<evidence type="ECO:0000256" key="3">
    <source>
        <dbReference type="ARBA" id="ARBA00012552"/>
    </source>
</evidence>
<protein>
    <recommendedName>
        <fullName evidence="3">RNA helicase</fullName>
        <ecNumber evidence="3">3.6.4.13</ecNumber>
    </recommendedName>
</protein>
<dbReference type="Proteomes" id="UP000829291">
    <property type="component" value="Chromosome 7"/>
</dbReference>
<dbReference type="GO" id="GO:0005524">
    <property type="term" value="F:ATP binding"/>
    <property type="evidence" value="ECO:0007669"/>
    <property type="project" value="UniProtKB-KW"/>
</dbReference>
<dbReference type="InterPro" id="IPR047187">
    <property type="entry name" value="SF1_C_Upf1"/>
</dbReference>
<dbReference type="InterPro" id="IPR027417">
    <property type="entry name" value="P-loop_NTPase"/>
</dbReference>
<feature type="compositionally biased region" description="Polar residues" evidence="10">
    <location>
        <begin position="654"/>
        <end position="678"/>
    </location>
</feature>
<keyword evidence="7 15" id="KW-0347">Helicase</keyword>
<evidence type="ECO:0000256" key="4">
    <source>
        <dbReference type="ARBA" id="ARBA00022490"/>
    </source>
</evidence>
<comment type="similarity">
    <text evidence="2">Belongs to the DNA2/NAM7 helicase family. SDE3 subfamily.</text>
</comment>
<evidence type="ECO:0000256" key="5">
    <source>
        <dbReference type="ARBA" id="ARBA00022741"/>
    </source>
</evidence>
<dbReference type="CDD" id="cd18808">
    <property type="entry name" value="SF1_C_Upf1"/>
    <property type="match status" value="1"/>
</dbReference>
<feature type="domain" description="Helicase MOV-10-like beta-barrel" evidence="13">
    <location>
        <begin position="522"/>
        <end position="599"/>
    </location>
</feature>
<dbReference type="SUPFAM" id="SSF52540">
    <property type="entry name" value="P-loop containing nucleoside triphosphate hydrolases"/>
    <property type="match status" value="1"/>
</dbReference>
<feature type="domain" description="DNA2/NAM7 helicase helicase" evidence="11">
    <location>
        <begin position="700"/>
        <end position="774"/>
    </location>
</feature>
<evidence type="ECO:0000259" key="12">
    <source>
        <dbReference type="Pfam" id="PF13087"/>
    </source>
</evidence>
<keyword evidence="5" id="KW-0547">Nucleotide-binding</keyword>
<evidence type="ECO:0000256" key="1">
    <source>
        <dbReference type="ARBA" id="ARBA00004496"/>
    </source>
</evidence>
<dbReference type="FunCoup" id="A0A6J0BME4">
    <property type="interactions" value="223"/>
</dbReference>
<sequence>MVSLLYGVFKKVLGFSEPPEPDLADLIQQLEGEQNVKLNNCDNREITEEEIEGCFHKTGIVTEIRSEYFIIDDKFECQNVNASIGEIRVGAKVYYLAFQRTKGEELKIKKILSIIDDEWENEVATCTEDAVKSQMLNRVIVGKVMRREQRMVFIEPGQISFSLDEITSEFLPIVGDWVKLQTIVAVDDNVVDFSGEVLQVDKIFPLRSKLATGVVSAYDVKSGSGTIQHNIVFNKANCEPGYIPCVGDKVVADSIESDQGMQTWRSLSVVPLMHQVSQRQLFNNQAQTETVNEKQETFGEEKYGIVVTNNLMFDLQLLEMRDISIEIKNNGLHPQTLLKGCFLSKKSMSQLTLLRPKIDTASVLQPSESITYVFRCHAKFVGYSEEMFLFIFKHLKVHRMFRFNVSLKNSVNHNVQSGQNPRGNKIYKQNEFDQSTCVRGVRTCQAPKFITVRPGIFKIPQHLWDVVLRLENDKIPFRSGIVAIEETVPCLFEDLTFQNYRDRFHALLYLESIADSIALQRYDISSTVMRFCGEFLALEVPGLAEKRPSLLVGDKAIVSFNWDSSKGEIKYEGCIHEVKNSEILLKFNPAFHEKYNGERCEVTFKCSQTPSSRCHTAVNLAINHLGKEFLFPTKIVPKPPQLELLEMSDDGESRNSTFARQNDVTPGLQPNAQACSKTGDTDSCVLQIKKRKLVWFNRALNYYQKEAVRNVLQSPAHPLPYVIFGPPGTGKTITLCETILQIFRTIPESRLLVATPSNSSANLISERLLDSGVLKPGDLVRLIGFHCTTDGSIPQKLIPYCAVGDLAREGTRNTPDHNANGIRPSCSASVLGRHRITVGTCISLGILHNMGFPRGHFTHVFVDEAGQATEPEILVPLNFIHADTGHVILAGDPMQLGPVVQSKYASHFGLGLSFLSRLLQRFPYQRDLEGFERGYDPRLVTKLIMNYRSLPEILALPNSLFYDSELEAQITRQGKEGDLLTSVANDLPERDDFPPAIVFHGVLGENYQDQDSPSWYNPEEAAQAYFYILKLYSHGLGPDDIGIIAPYTKQARHIRDLLAEMNTTLPKVGSVEEFQGQERNVIILSAVRSISDLVQEDVKRCLGFIASPHRLNVAITRARALLIILGNPHLLSQDPYWRTVITYCIDKNSYTGCDFFSSAIINE</sequence>
<reference evidence="15" key="1">
    <citation type="submission" date="2025-08" db="UniProtKB">
        <authorList>
            <consortium name="RefSeq"/>
        </authorList>
    </citation>
    <scope>IDENTIFICATION</scope>
    <source>
        <tissue evidence="15">Thorax and Abdomen</tissue>
    </source>
</reference>
<dbReference type="GeneID" id="107221330"/>
<dbReference type="GO" id="GO:0016787">
    <property type="term" value="F:hydrolase activity"/>
    <property type="evidence" value="ECO:0007669"/>
    <property type="project" value="UniProtKB-KW"/>
</dbReference>
<evidence type="ECO:0000256" key="6">
    <source>
        <dbReference type="ARBA" id="ARBA00022801"/>
    </source>
</evidence>
<dbReference type="CDD" id="cd18078">
    <property type="entry name" value="DEXXQc_Mov10L1"/>
    <property type="match status" value="1"/>
</dbReference>
<dbReference type="Pfam" id="PF21634">
    <property type="entry name" value="MOV-10_beta-barrel"/>
    <property type="match status" value="1"/>
</dbReference>
<evidence type="ECO:0000259" key="13">
    <source>
        <dbReference type="Pfam" id="PF21634"/>
    </source>
</evidence>
<keyword evidence="14" id="KW-1185">Reference proteome</keyword>
<dbReference type="InterPro" id="IPR041677">
    <property type="entry name" value="DNA2/NAM7_AAA_11"/>
</dbReference>
<dbReference type="AlphaFoldDB" id="A0A6J0BME4"/>
<evidence type="ECO:0000313" key="15">
    <source>
        <dbReference type="RefSeq" id="XP_015515760.2"/>
    </source>
</evidence>